<keyword evidence="1" id="KW-1133">Transmembrane helix</keyword>
<evidence type="ECO:0000313" key="2">
    <source>
        <dbReference type="EMBL" id="KKK79991.1"/>
    </source>
</evidence>
<reference evidence="2" key="1">
    <citation type="journal article" date="2015" name="Nature">
        <title>Complex archaea that bridge the gap between prokaryotes and eukaryotes.</title>
        <authorList>
            <person name="Spang A."/>
            <person name="Saw J.H."/>
            <person name="Jorgensen S.L."/>
            <person name="Zaremba-Niedzwiedzka K."/>
            <person name="Martijn J."/>
            <person name="Lind A.E."/>
            <person name="van Eijk R."/>
            <person name="Schleper C."/>
            <person name="Guy L."/>
            <person name="Ettema T.J."/>
        </authorList>
    </citation>
    <scope>NUCLEOTIDE SEQUENCE</scope>
</reference>
<keyword evidence="1" id="KW-0472">Membrane</keyword>
<organism evidence="2">
    <name type="scientific">marine sediment metagenome</name>
    <dbReference type="NCBI Taxonomy" id="412755"/>
    <lineage>
        <taxon>unclassified sequences</taxon>
        <taxon>metagenomes</taxon>
        <taxon>ecological metagenomes</taxon>
    </lineage>
</organism>
<feature type="transmembrane region" description="Helical" evidence="1">
    <location>
        <begin position="296"/>
        <end position="324"/>
    </location>
</feature>
<accession>A0A0F9B631</accession>
<dbReference type="EMBL" id="LAZR01053782">
    <property type="protein sequence ID" value="KKK79991.1"/>
    <property type="molecule type" value="Genomic_DNA"/>
</dbReference>
<dbReference type="AlphaFoldDB" id="A0A0F9B631"/>
<feature type="transmembrane region" description="Helical" evidence="1">
    <location>
        <begin position="330"/>
        <end position="351"/>
    </location>
</feature>
<feature type="non-terminal residue" evidence="2">
    <location>
        <position position="1"/>
    </location>
</feature>
<proteinExistence type="predicted"/>
<sequence length="357" mass="40620">NKPFDFQLTNTTDLTIFCPNETIRIPFNMSNNASQIVNCQFTLMQMTVDYGILGSYFRTLIPKFSQKNITWYLIDLIAGDTAIQKVIKLVDLTGDFSNATLRVKRAIPGETILKTMIEQKFDISNEVNLFLVKDALYTINIENEVEDIALGNLIPTEAGTQTITLPKIDFVPQETTLGDDISWSYTLNITLGILRLQYVDTTNLTTLVRFTVKNGSSPTLNQLFQAESNNNGTVTMTFNQAIANNTYVTELFFIHPGLSNFTEIRSWYEFGGVVGALNLEGWSDADQINFKKWATWIFLAVWGMFWSRRYIGIGMTTLVIWLWVFRTLKWVDVNIVVFSFIALLAVVGWIVEAIKRE</sequence>
<protein>
    <submittedName>
        <fullName evidence="2">Uncharacterized protein</fullName>
    </submittedName>
</protein>
<name>A0A0F9B631_9ZZZZ</name>
<gene>
    <name evidence="2" type="ORF">LCGC14_2827950</name>
</gene>
<evidence type="ECO:0000256" key="1">
    <source>
        <dbReference type="SAM" id="Phobius"/>
    </source>
</evidence>
<keyword evidence="1" id="KW-0812">Transmembrane</keyword>
<comment type="caution">
    <text evidence="2">The sequence shown here is derived from an EMBL/GenBank/DDBJ whole genome shotgun (WGS) entry which is preliminary data.</text>
</comment>